<dbReference type="InterPro" id="IPR036511">
    <property type="entry name" value="TGT-like_sf"/>
</dbReference>
<accession>A0A1I6US20</accession>
<feature type="region of interest" description="Disordered" evidence="1">
    <location>
        <begin position="1"/>
        <end position="32"/>
    </location>
</feature>
<dbReference type="OrthoDB" id="271486at2157"/>
<dbReference type="AlphaFoldDB" id="A0A1I6US20"/>
<evidence type="ECO:0000313" key="3">
    <source>
        <dbReference type="Proteomes" id="UP000199199"/>
    </source>
</evidence>
<feature type="compositionally biased region" description="Basic and acidic residues" evidence="1">
    <location>
        <begin position="1"/>
        <end position="29"/>
    </location>
</feature>
<organism evidence="2 3">
    <name type="scientific">Halostagnicola kamekurae</name>
    <dbReference type="NCBI Taxonomy" id="619731"/>
    <lineage>
        <taxon>Archaea</taxon>
        <taxon>Methanobacteriati</taxon>
        <taxon>Methanobacteriota</taxon>
        <taxon>Stenosarchaea group</taxon>
        <taxon>Halobacteria</taxon>
        <taxon>Halobacteriales</taxon>
        <taxon>Natrialbaceae</taxon>
        <taxon>Halostagnicola</taxon>
    </lineage>
</organism>
<proteinExistence type="predicted"/>
<dbReference type="Proteomes" id="UP000199199">
    <property type="component" value="Unassembled WGS sequence"/>
</dbReference>
<protein>
    <submittedName>
        <fullName evidence="2">Uncharacterized protein</fullName>
    </submittedName>
</protein>
<sequence length="308" mass="35375">MENVHEITAKEAKSDKQNNTDGGESRSGKEQMYQTGLVQGTELPERPGLEIPRVQATQSHFEFSMLLEGVVMISIEDARRLAAKGETAESVFGNMLVAVTTTVHDEVLEEWYPQKEIQLIIDFKPDFHIPCDRPVYRTDSKKERREIITRYLRDLKEISRAIKNLSTEIIPLVKGVLPRERKECYRCFEGLDFDRIGYYCAQYFLYGNHGEDLIQDVRQIVGEAQPRAMLLIGVQASSYLRRMPPEVTAAAGERWRRKSGLRNDSLSMQQVQRNYRDWSREIEKELEGGQSRLESFVTNTAEGSIHGN</sequence>
<dbReference type="EMBL" id="FOZS01000006">
    <property type="protein sequence ID" value="SFT04259.1"/>
    <property type="molecule type" value="Genomic_DNA"/>
</dbReference>
<evidence type="ECO:0000256" key="1">
    <source>
        <dbReference type="SAM" id="MobiDB-lite"/>
    </source>
</evidence>
<gene>
    <name evidence="2" type="ORF">SAMN04488556_4037</name>
</gene>
<evidence type="ECO:0000313" key="2">
    <source>
        <dbReference type="EMBL" id="SFT04259.1"/>
    </source>
</evidence>
<dbReference type="Gene3D" id="3.20.20.105">
    <property type="entry name" value="Queuine tRNA-ribosyltransferase-like"/>
    <property type="match status" value="1"/>
</dbReference>
<name>A0A1I6US20_9EURY</name>
<reference evidence="3" key="1">
    <citation type="submission" date="2016-10" db="EMBL/GenBank/DDBJ databases">
        <authorList>
            <person name="Varghese N."/>
            <person name="Submissions S."/>
        </authorList>
    </citation>
    <scope>NUCLEOTIDE SEQUENCE [LARGE SCALE GENOMIC DNA]</scope>
    <source>
        <strain evidence="3">DSM 22427</strain>
    </source>
</reference>
<keyword evidence="3" id="KW-1185">Reference proteome</keyword>
<dbReference type="RefSeq" id="WP_092907403.1">
    <property type="nucleotide sequence ID" value="NZ_FOZS01000006.1"/>
</dbReference>
<dbReference type="GO" id="GO:0006400">
    <property type="term" value="P:tRNA modification"/>
    <property type="evidence" value="ECO:0007669"/>
    <property type="project" value="InterPro"/>
</dbReference>